<feature type="region of interest" description="Disordered" evidence="8">
    <location>
        <begin position="504"/>
        <end position="560"/>
    </location>
</feature>
<dbReference type="InterPro" id="IPR039774">
    <property type="entry name" value="Sin3-like"/>
</dbReference>
<dbReference type="SUPFAM" id="SSF47762">
    <property type="entry name" value="PAH2 domain"/>
    <property type="match status" value="3"/>
</dbReference>
<organism evidence="10 11">
    <name type="scientific">Torulaspora globosa</name>
    <dbReference type="NCBI Taxonomy" id="48254"/>
    <lineage>
        <taxon>Eukaryota</taxon>
        <taxon>Fungi</taxon>
        <taxon>Dikarya</taxon>
        <taxon>Ascomycota</taxon>
        <taxon>Saccharomycotina</taxon>
        <taxon>Saccharomycetes</taxon>
        <taxon>Saccharomycetales</taxon>
        <taxon>Saccharomycetaceae</taxon>
        <taxon>Torulaspora</taxon>
    </lineage>
</organism>
<keyword evidence="4" id="KW-0805">Transcription regulation</keyword>
<accession>A0A7G3ZNI8</accession>
<evidence type="ECO:0000256" key="5">
    <source>
        <dbReference type="ARBA" id="ARBA00023163"/>
    </source>
</evidence>
<keyword evidence="3" id="KW-0677">Repeat</keyword>
<feature type="region of interest" description="Disordered" evidence="8">
    <location>
        <begin position="1357"/>
        <end position="1376"/>
    </location>
</feature>
<dbReference type="PANTHER" id="PTHR12346:SF0">
    <property type="entry name" value="SIN3A, ISOFORM G"/>
    <property type="match status" value="1"/>
</dbReference>
<feature type="region of interest" description="Disordered" evidence="8">
    <location>
        <begin position="1"/>
        <end position="61"/>
    </location>
</feature>
<keyword evidence="5" id="KW-0804">Transcription</keyword>
<proteinExistence type="predicted"/>
<evidence type="ECO:0000256" key="1">
    <source>
        <dbReference type="ARBA" id="ARBA00004123"/>
    </source>
</evidence>
<feature type="region of interest" description="Disordered" evidence="8">
    <location>
        <begin position="1484"/>
        <end position="1524"/>
    </location>
</feature>
<feature type="compositionally biased region" description="Polar residues" evidence="8">
    <location>
        <begin position="508"/>
        <end position="519"/>
    </location>
</feature>
<feature type="region of interest" description="Disordered" evidence="8">
    <location>
        <begin position="1070"/>
        <end position="1093"/>
    </location>
</feature>
<dbReference type="GO" id="GO:0010628">
    <property type="term" value="P:positive regulation of gene expression"/>
    <property type="evidence" value="ECO:0007669"/>
    <property type="project" value="UniProtKB-ARBA"/>
</dbReference>
<dbReference type="PROSITE" id="PS51477">
    <property type="entry name" value="PAH"/>
    <property type="match status" value="3"/>
</dbReference>
<sequence length="1524" mass="173083">MSNSHVWSQPAGSGSGNKDDPGPKDHENGENGSSEQPGTITGLTSVVQGSLPMSSPVSSELPKQNLEVNGEHKPHVVLPSISDLSGETSQATRIAGNLADVPPKDSPVSNARVTILPHQPLRLPSVHSTYNSPPVIPAMPENRSPVHDTNGQKLEVTNANMNNGVKSSQATNTGISLANFDNPMPPSQYQTALPNSNFQLLQPTAQQQQQQQQQTQDVYYRPLNVKDALSYLEQVKYQFSSRPDVYNHFLDIMKDFKSQAIDTPGVIERVSSLFKGYPNLIQGFNTFLPQGYWIECSANPDEPIRVTTPMGASCVAGTMENAGQSFQAQPRARQMQQLGSKQEQATSVSQGDRQAAVESVVPTINPNLNVSNPAQHQSQQQIQDFQVPLQAPLGQSLQLQANDQTKKTADVEFSQAINYVNKIKNRFADKPDIYKNFLEILQTYQREQRPINEVYAQVTVLFQNAPDLLDDFKKFLPDSSATSGREQQQHQAPSLMQQPQIYGFGSYYNETSPPTSRQNLPPLGSFSPPSNGTIPHTYYREQQPRPVGLPPVPQVESHLEPKLSLQHAAGISGEPLPMSNLRSQIAGQSPSEFAQIQQQQLQQMPLAEQSVNQQEAQFLDVTVRPEIDLDPSIVPVVPEPTEPIEDSLSFVEETNFFDKAKKFIGNKQVYTEFLKILNLFSQDLLETEELVDRVEHYLGGNKELFTWFKNFVGYQDKPKHIENIVHEKHRLDLDLCEACGPSYKKLPKTDTFMPCSGRDEMCWAILNDEWVGHPVWASEDSGFIAHRKNQYEETLFKIEEERHEYDFYIESNLRTIQTLETIASKIANMSEEEKASFKLPPGLGHTSLTIYKKVIRKVYDKERGFEIIDALHEYPAVAVPVVLKRLKQKDEEWRRAQREWNKVWRELEQKVYYKSLDHLGLTFKQADKKLLTTKQLVSEISSIKSDQTNKRMHWLTPKPKSQLDYDILDKEVLFDILCLTDVFINHSSNYSNPDKERLGDLFKVFVSLFFSIPLEEVNIAIKSRNNDGNNVEQPDETETGRASTGSKRFREDELQLCDILHRAKYQKLRNRSTDDEASEGSGMDVEPEFEGEDETIKQEAKKPWLLGNLVDEVNAQGLMSNRKTFNLIANTNIYVFFRHLTTLYERLYEVRKINEEVTKEINSRKIVQFAKDLNLISQQLKDMGLDFEGADAYEQLLHLCKRLIEGDIEHQWFEESLRQAYNNKAFKLYTVDKVLQSLVKHAHAILTDSKTSQIMILFEKDRNQINTSAKDQILYRLQVRSYMSTSENMFRIEYNKQKRHVCIQYIAIDDLTLAEPKSLEDKWKYYVTSYSLSHPTEGVSQEELQVPFLEKIVESEEDLGSDVDNPNERHSPEGVSKSALKIQIDPETYLLKIEPGSFDVFSRKSINKFPEEAGSTQIKLQKKKAKLIKFLEGTKGWKQSLTDVQRKEVEARLAYIRKHGSFEGYTSNVSGEDRMAEKASLGIAKPTEQAGFMNRSPANKGITEVEDKENDTTADEVDTEAPAH</sequence>
<keyword evidence="11" id="KW-1185">Reference proteome</keyword>
<dbReference type="GO" id="GO:0033698">
    <property type="term" value="C:Rpd3L complex"/>
    <property type="evidence" value="ECO:0007669"/>
    <property type="project" value="UniProtKB-ARBA"/>
</dbReference>
<dbReference type="RefSeq" id="XP_037141748.1">
    <property type="nucleotide sequence ID" value="XM_037285852.1"/>
</dbReference>
<dbReference type="Pfam" id="PF02671">
    <property type="entry name" value="PAH"/>
    <property type="match status" value="3"/>
</dbReference>
<dbReference type="FunFam" id="1.20.1160.11:FF:000002">
    <property type="entry name" value="Paired amphipathic helix protein SIN3"/>
    <property type="match status" value="1"/>
</dbReference>
<protein>
    <recommendedName>
        <fullName evidence="9">Histone deacetylase interacting domain-containing protein</fullName>
    </recommendedName>
</protein>
<evidence type="ECO:0000313" key="10">
    <source>
        <dbReference type="EMBL" id="QLL35074.1"/>
    </source>
</evidence>
<keyword evidence="2" id="KW-0678">Repressor</keyword>
<reference evidence="10 11" key="1">
    <citation type="submission" date="2020-06" db="EMBL/GenBank/DDBJ databases">
        <title>The yeast mating-type switching endonuclease HO is a domesticated member of an unorthodox homing genetic element family.</title>
        <authorList>
            <person name="Coughlan A.Y."/>
            <person name="Lombardi L."/>
            <person name="Braun-Galleani S."/>
            <person name="Martos A.R."/>
            <person name="Galeote V."/>
            <person name="Bigey F."/>
            <person name="Dequin S."/>
            <person name="Byrne K.P."/>
            <person name="Wolfe K.H."/>
        </authorList>
    </citation>
    <scope>NUCLEOTIDE SEQUENCE [LARGE SCALE GENOMIC DNA]</scope>
    <source>
        <strain evidence="10 11">CBS764</strain>
    </source>
</reference>
<name>A0A7G3ZNI8_9SACH</name>
<evidence type="ECO:0000256" key="8">
    <source>
        <dbReference type="SAM" id="MobiDB-lite"/>
    </source>
</evidence>
<dbReference type="InterPro" id="IPR003822">
    <property type="entry name" value="PAH"/>
</dbReference>
<evidence type="ECO:0000256" key="6">
    <source>
        <dbReference type="ARBA" id="ARBA00023242"/>
    </source>
</evidence>
<dbReference type="OrthoDB" id="10265969at2759"/>
<feature type="compositionally biased region" description="Polar residues" evidence="8">
    <location>
        <begin position="30"/>
        <end position="61"/>
    </location>
</feature>
<comment type="subcellular location">
    <subcellularLocation>
        <location evidence="1 7">Nucleus</location>
    </subcellularLocation>
</comment>
<dbReference type="GO" id="GO:0003714">
    <property type="term" value="F:transcription corepressor activity"/>
    <property type="evidence" value="ECO:0007669"/>
    <property type="project" value="InterPro"/>
</dbReference>
<gene>
    <name evidence="10" type="ORF">HG536_0H04500</name>
</gene>
<dbReference type="Pfam" id="PF16879">
    <property type="entry name" value="Sin3a_C"/>
    <property type="match status" value="1"/>
</dbReference>
<dbReference type="FunFam" id="1.20.1160.11:FF:000001">
    <property type="entry name" value="Paired amphipathic helix protein Sin3"/>
    <property type="match status" value="1"/>
</dbReference>
<feature type="region of interest" description="Disordered" evidence="8">
    <location>
        <begin position="324"/>
        <end position="356"/>
    </location>
</feature>
<feature type="region of interest" description="Disordered" evidence="8">
    <location>
        <begin position="1025"/>
        <end position="1048"/>
    </location>
</feature>
<evidence type="ECO:0000313" key="11">
    <source>
        <dbReference type="Proteomes" id="UP000515788"/>
    </source>
</evidence>
<evidence type="ECO:0000256" key="7">
    <source>
        <dbReference type="PROSITE-ProRule" id="PRU00810"/>
    </source>
</evidence>
<feature type="compositionally biased region" description="Acidic residues" evidence="8">
    <location>
        <begin position="1504"/>
        <end position="1524"/>
    </location>
</feature>
<dbReference type="InterPro" id="IPR013194">
    <property type="entry name" value="HDAC_interact_dom"/>
</dbReference>
<feature type="compositionally biased region" description="Basic and acidic residues" evidence="8">
    <location>
        <begin position="17"/>
        <end position="29"/>
    </location>
</feature>
<dbReference type="GeneID" id="59328340"/>
<dbReference type="InterPro" id="IPR031693">
    <property type="entry name" value="Sin3_C"/>
</dbReference>
<feature type="compositionally biased region" description="Polar residues" evidence="8">
    <location>
        <begin position="1"/>
        <end position="12"/>
    </location>
</feature>
<evidence type="ECO:0000256" key="2">
    <source>
        <dbReference type="ARBA" id="ARBA00022491"/>
    </source>
</evidence>
<evidence type="ECO:0000259" key="9">
    <source>
        <dbReference type="SMART" id="SM00761"/>
    </source>
</evidence>
<feature type="domain" description="Histone deacetylase interacting" evidence="9">
    <location>
        <begin position="735"/>
        <end position="836"/>
    </location>
</feature>
<keyword evidence="6 7" id="KW-0539">Nucleus</keyword>
<dbReference type="KEGG" id="tgb:HG536_0H04500"/>
<dbReference type="InterPro" id="IPR036600">
    <property type="entry name" value="PAH_sf"/>
</dbReference>
<dbReference type="Gene3D" id="1.20.1160.11">
    <property type="entry name" value="Paired amphipathic helix"/>
    <property type="match status" value="3"/>
</dbReference>
<dbReference type="SMART" id="SM00761">
    <property type="entry name" value="HDAC_interact"/>
    <property type="match status" value="1"/>
</dbReference>
<dbReference type="GO" id="GO:0000122">
    <property type="term" value="P:negative regulation of transcription by RNA polymerase II"/>
    <property type="evidence" value="ECO:0007669"/>
    <property type="project" value="TreeGrafter"/>
</dbReference>
<dbReference type="Proteomes" id="UP000515788">
    <property type="component" value="Chromosome 8"/>
</dbReference>
<dbReference type="EMBL" id="CP059253">
    <property type="protein sequence ID" value="QLL35074.1"/>
    <property type="molecule type" value="Genomic_DNA"/>
</dbReference>
<dbReference type="FunFam" id="1.20.1160.11:FF:000003">
    <property type="entry name" value="Paired amphipathic helix SIN3-like protein"/>
    <property type="match status" value="1"/>
</dbReference>
<dbReference type="Pfam" id="PF08295">
    <property type="entry name" value="Sin3_corepress"/>
    <property type="match status" value="1"/>
</dbReference>
<feature type="compositionally biased region" description="Polar residues" evidence="8">
    <location>
        <begin position="324"/>
        <end position="352"/>
    </location>
</feature>
<evidence type="ECO:0000256" key="3">
    <source>
        <dbReference type="ARBA" id="ARBA00022737"/>
    </source>
</evidence>
<dbReference type="PANTHER" id="PTHR12346">
    <property type="entry name" value="SIN3B-RELATED"/>
    <property type="match status" value="1"/>
</dbReference>
<evidence type="ECO:0000256" key="4">
    <source>
        <dbReference type="ARBA" id="ARBA00023015"/>
    </source>
</evidence>